<evidence type="ECO:0000256" key="8">
    <source>
        <dbReference type="ARBA" id="ARBA00022840"/>
    </source>
</evidence>
<feature type="transmembrane region" description="Helical" evidence="11">
    <location>
        <begin position="398"/>
        <end position="417"/>
    </location>
</feature>
<dbReference type="Gene3D" id="1.20.1560.10">
    <property type="entry name" value="ABC transporter type 1, transmembrane domain"/>
    <property type="match status" value="1"/>
</dbReference>
<dbReference type="InterPro" id="IPR011527">
    <property type="entry name" value="ABC1_TM_dom"/>
</dbReference>
<dbReference type="GO" id="GO:0005774">
    <property type="term" value="C:vacuolar membrane"/>
    <property type="evidence" value="ECO:0007669"/>
    <property type="project" value="UniProtKB-SubCell"/>
</dbReference>
<dbReference type="AlphaFoldDB" id="A0A8S4QBA4"/>
<evidence type="ECO:0000256" key="5">
    <source>
        <dbReference type="ARBA" id="ARBA00022692"/>
    </source>
</evidence>
<feature type="transmembrane region" description="Helical" evidence="11">
    <location>
        <begin position="591"/>
        <end position="612"/>
    </location>
</feature>
<dbReference type="InterPro" id="IPR036640">
    <property type="entry name" value="ABC1_TM_sf"/>
</dbReference>
<dbReference type="GO" id="GO:0005524">
    <property type="term" value="F:ATP binding"/>
    <property type="evidence" value="ECO:0007669"/>
    <property type="project" value="UniProtKB-KW"/>
</dbReference>
<evidence type="ECO:0000256" key="4">
    <source>
        <dbReference type="ARBA" id="ARBA00022554"/>
    </source>
</evidence>
<sequence>MVANSEPIWLPSICGNSSRKWAFWDNDLTINTTTPEFTLCFQYTVTVWVPSAYLWVILPFFAIYLNWLPTVNTWRDKSWINLVKMLLGSLITVTLIVDFVFRLDADPTEVAVYLASVLSILTSLLATILSHIEYSKRMHTSSVLLIYWLLACVGGLGRLLTYASNTTIDKSEIPHTILFCIYYVSAFGELLLHFVPDLRAKTVAEQRLIENNQEKIPLLKAQHESLPEGSRYAVELARIPIKQQCPQRWATAFSRFVFWWFTSLIIQGYKKPLQFEDLWPLRLEDSCDYIVPRFKKFWGAQLRKVQSVRREPTYKYSHSKSYQGNGYSLLDEQSHVMTTPDVNIPNRKRPNLLWVLIRAFSTEYVFIGGFCMLCLVLFQMLRPQLLQLILDLLDDDVFYSWQGVALTLVLSFTSSFMTSVMMHHYFYAFHVGLKFRSCVMAMVYRKSLKLNSAARKGTTVGEIVNLMSVDAQRLQEMPYVSHWIWASPLFIALTLYYLWQILGPSAVAGLVLMGVVTPLNVLYFAKRVKTLQVDQMLYKDRRIRLTNEVLSGIKVLKLYAWETSFDKEINKLRELELGILKKIQLLNAMGAVTWFCTPYLVSFVCFAMFVYLDPNNVLDAQKAFVALSYINTLNEPMSLLPTSITSLVQ</sequence>
<proteinExistence type="inferred from homology"/>
<evidence type="ECO:0000313" key="14">
    <source>
        <dbReference type="Proteomes" id="UP000749559"/>
    </source>
</evidence>
<evidence type="ECO:0000256" key="7">
    <source>
        <dbReference type="ARBA" id="ARBA00022741"/>
    </source>
</evidence>
<keyword evidence="5 11" id="KW-0812">Transmembrane</keyword>
<gene>
    <name evidence="13" type="ORF">OFUS_LOCUS26453</name>
</gene>
<feature type="transmembrane region" description="Helical" evidence="11">
    <location>
        <begin position="47"/>
        <end position="67"/>
    </location>
</feature>
<evidence type="ECO:0000259" key="12">
    <source>
        <dbReference type="PROSITE" id="PS50929"/>
    </source>
</evidence>
<dbReference type="Proteomes" id="UP000749559">
    <property type="component" value="Unassembled WGS sequence"/>
</dbReference>
<dbReference type="PROSITE" id="PS50929">
    <property type="entry name" value="ABC_TM1F"/>
    <property type="match status" value="1"/>
</dbReference>
<evidence type="ECO:0000256" key="10">
    <source>
        <dbReference type="ARBA" id="ARBA00023136"/>
    </source>
</evidence>
<comment type="subcellular location">
    <subcellularLocation>
        <location evidence="1">Vacuole membrane</location>
        <topology evidence="1">Multi-pass membrane protein</topology>
    </subcellularLocation>
</comment>
<evidence type="ECO:0000256" key="2">
    <source>
        <dbReference type="ARBA" id="ARBA00009726"/>
    </source>
</evidence>
<dbReference type="InterPro" id="IPR050173">
    <property type="entry name" value="ABC_transporter_C-like"/>
</dbReference>
<dbReference type="Pfam" id="PF00664">
    <property type="entry name" value="ABC_membrane"/>
    <property type="match status" value="1"/>
</dbReference>
<dbReference type="PANTHER" id="PTHR24223:SF443">
    <property type="entry name" value="MULTIDRUG-RESISTANCE LIKE PROTEIN 1, ISOFORM I"/>
    <property type="match status" value="1"/>
</dbReference>
<dbReference type="InterPro" id="IPR056227">
    <property type="entry name" value="TMD0_ABC"/>
</dbReference>
<feature type="transmembrane region" description="Helical" evidence="11">
    <location>
        <begin position="482"/>
        <end position="499"/>
    </location>
</feature>
<comment type="caution">
    <text evidence="13">The sequence shown here is derived from an EMBL/GenBank/DDBJ whole genome shotgun (WGS) entry which is preliminary data.</text>
</comment>
<keyword evidence="7" id="KW-0547">Nucleotide-binding</keyword>
<accession>A0A8S4QBA4</accession>
<dbReference type="GO" id="GO:0140359">
    <property type="term" value="F:ABC-type transporter activity"/>
    <property type="evidence" value="ECO:0007669"/>
    <property type="project" value="InterPro"/>
</dbReference>
<dbReference type="CDD" id="cd18595">
    <property type="entry name" value="ABC_6TM_MRP1_2_3_6_D1_like"/>
    <property type="match status" value="1"/>
</dbReference>
<feature type="non-terminal residue" evidence="13">
    <location>
        <position position="649"/>
    </location>
</feature>
<organism evidence="13 14">
    <name type="scientific">Owenia fusiformis</name>
    <name type="common">Polychaete worm</name>
    <dbReference type="NCBI Taxonomy" id="6347"/>
    <lineage>
        <taxon>Eukaryota</taxon>
        <taxon>Metazoa</taxon>
        <taxon>Spiralia</taxon>
        <taxon>Lophotrochozoa</taxon>
        <taxon>Annelida</taxon>
        <taxon>Polychaeta</taxon>
        <taxon>Sedentaria</taxon>
        <taxon>Canalipalpata</taxon>
        <taxon>Sabellida</taxon>
        <taxon>Oweniida</taxon>
        <taxon>Oweniidae</taxon>
        <taxon>Owenia</taxon>
    </lineage>
</organism>
<feature type="transmembrane region" description="Helical" evidence="11">
    <location>
        <begin position="144"/>
        <end position="161"/>
    </location>
</feature>
<keyword evidence="8" id="KW-0067">ATP-binding</keyword>
<dbReference type="GO" id="GO:0000323">
    <property type="term" value="C:lytic vacuole"/>
    <property type="evidence" value="ECO:0007669"/>
    <property type="project" value="UniProtKB-ARBA"/>
</dbReference>
<reference evidence="13" key="1">
    <citation type="submission" date="2022-03" db="EMBL/GenBank/DDBJ databases">
        <authorList>
            <person name="Martin C."/>
        </authorList>
    </citation>
    <scope>NUCLEOTIDE SEQUENCE</scope>
</reference>
<dbReference type="FunFam" id="1.20.1560.10:FF:000020">
    <property type="entry name" value="ABC metal ion transporter"/>
    <property type="match status" value="1"/>
</dbReference>
<comment type="similarity">
    <text evidence="2">Belongs to the ABC transporter superfamily. ABCC family. Conjugate transporter (TC 3.A.1.208) subfamily.</text>
</comment>
<dbReference type="PANTHER" id="PTHR24223">
    <property type="entry name" value="ATP-BINDING CASSETTE SUB-FAMILY C"/>
    <property type="match status" value="1"/>
</dbReference>
<evidence type="ECO:0000256" key="9">
    <source>
        <dbReference type="ARBA" id="ARBA00022989"/>
    </source>
</evidence>
<name>A0A8S4QBA4_OWEFU</name>
<keyword evidence="10 11" id="KW-0472">Membrane</keyword>
<evidence type="ECO:0000256" key="1">
    <source>
        <dbReference type="ARBA" id="ARBA00004128"/>
    </source>
</evidence>
<keyword evidence="14" id="KW-1185">Reference proteome</keyword>
<evidence type="ECO:0000256" key="11">
    <source>
        <dbReference type="SAM" id="Phobius"/>
    </source>
</evidence>
<evidence type="ECO:0000256" key="6">
    <source>
        <dbReference type="ARBA" id="ARBA00022737"/>
    </source>
</evidence>
<feature type="domain" description="ABC transmembrane type-1" evidence="12">
    <location>
        <begin position="366"/>
        <end position="649"/>
    </location>
</feature>
<evidence type="ECO:0000313" key="13">
    <source>
        <dbReference type="EMBL" id="CAH1802807.1"/>
    </source>
</evidence>
<keyword evidence="4" id="KW-0926">Vacuole</keyword>
<dbReference type="EMBL" id="CAIIXF020000111">
    <property type="protein sequence ID" value="CAH1802807.1"/>
    <property type="molecule type" value="Genomic_DNA"/>
</dbReference>
<feature type="transmembrane region" description="Helical" evidence="11">
    <location>
        <begin position="79"/>
        <end position="101"/>
    </location>
</feature>
<feature type="transmembrane region" description="Helical" evidence="11">
    <location>
        <begin position="173"/>
        <end position="192"/>
    </location>
</feature>
<feature type="transmembrane region" description="Helical" evidence="11">
    <location>
        <begin position="505"/>
        <end position="525"/>
    </location>
</feature>
<protein>
    <recommendedName>
        <fullName evidence="12">ABC transmembrane type-1 domain-containing protein</fullName>
    </recommendedName>
</protein>
<dbReference type="SUPFAM" id="SSF90123">
    <property type="entry name" value="ABC transporter transmembrane region"/>
    <property type="match status" value="1"/>
</dbReference>
<keyword evidence="3" id="KW-0813">Transport</keyword>
<dbReference type="OrthoDB" id="1726658at2759"/>
<keyword evidence="9 11" id="KW-1133">Transmembrane helix</keyword>
<keyword evidence="6" id="KW-0677">Repeat</keyword>
<feature type="transmembrane region" description="Helical" evidence="11">
    <location>
        <begin position="352"/>
        <end position="378"/>
    </location>
</feature>
<dbReference type="Pfam" id="PF24357">
    <property type="entry name" value="TMD0_ABC"/>
    <property type="match status" value="1"/>
</dbReference>
<feature type="transmembrane region" description="Helical" evidence="11">
    <location>
        <begin position="113"/>
        <end position="132"/>
    </location>
</feature>
<evidence type="ECO:0000256" key="3">
    <source>
        <dbReference type="ARBA" id="ARBA00022448"/>
    </source>
</evidence>